<dbReference type="PROSITE" id="PS50304">
    <property type="entry name" value="TUDOR"/>
    <property type="match status" value="1"/>
</dbReference>
<reference evidence="3" key="1">
    <citation type="submission" date="2022-07" db="EMBL/GenBank/DDBJ databases">
        <title>Phylogenomic reconstructions and comparative analyses of Kickxellomycotina fungi.</title>
        <authorList>
            <person name="Reynolds N.K."/>
            <person name="Stajich J.E."/>
            <person name="Barry K."/>
            <person name="Grigoriev I.V."/>
            <person name="Crous P."/>
            <person name="Smith M.E."/>
        </authorList>
    </citation>
    <scope>NUCLEOTIDE SEQUENCE</scope>
    <source>
        <strain evidence="3">RSA 861</strain>
    </source>
</reference>
<dbReference type="SMART" id="SM00333">
    <property type="entry name" value="TUDOR"/>
    <property type="match status" value="1"/>
</dbReference>
<organism evidence="3 4">
    <name type="scientific">Tieghemiomyces parasiticus</name>
    <dbReference type="NCBI Taxonomy" id="78921"/>
    <lineage>
        <taxon>Eukaryota</taxon>
        <taxon>Fungi</taxon>
        <taxon>Fungi incertae sedis</taxon>
        <taxon>Zoopagomycota</taxon>
        <taxon>Kickxellomycotina</taxon>
        <taxon>Dimargaritomycetes</taxon>
        <taxon>Dimargaritales</taxon>
        <taxon>Dimargaritaceae</taxon>
        <taxon>Tieghemiomyces</taxon>
    </lineage>
</organism>
<evidence type="ECO:0000313" key="3">
    <source>
        <dbReference type="EMBL" id="KAJ1926111.1"/>
    </source>
</evidence>
<dbReference type="Proteomes" id="UP001150569">
    <property type="component" value="Unassembled WGS sequence"/>
</dbReference>
<dbReference type="Pfam" id="PF00567">
    <property type="entry name" value="TUDOR"/>
    <property type="match status" value="1"/>
</dbReference>
<comment type="caution">
    <text evidence="3">The sequence shown here is derived from an EMBL/GenBank/DDBJ whole genome shotgun (WGS) entry which is preliminary data.</text>
</comment>
<gene>
    <name evidence="3" type="primary">SMNDC1_1</name>
    <name evidence="3" type="ORF">IWQ60_004087</name>
</gene>
<dbReference type="SUPFAM" id="SSF63748">
    <property type="entry name" value="Tudor/PWWP/MBT"/>
    <property type="match status" value="1"/>
</dbReference>
<dbReference type="Gene3D" id="2.30.30.140">
    <property type="match status" value="1"/>
</dbReference>
<proteinExistence type="predicted"/>
<dbReference type="OrthoDB" id="79171at2759"/>
<evidence type="ECO:0000313" key="4">
    <source>
        <dbReference type="Proteomes" id="UP001150569"/>
    </source>
</evidence>
<evidence type="ECO:0000256" key="1">
    <source>
        <dbReference type="SAM" id="MobiDB-lite"/>
    </source>
</evidence>
<dbReference type="EMBL" id="JANBPT010000188">
    <property type="protein sequence ID" value="KAJ1926111.1"/>
    <property type="molecule type" value="Genomic_DNA"/>
</dbReference>
<accession>A0A9W8A929</accession>
<feature type="compositionally biased region" description="Polar residues" evidence="1">
    <location>
        <begin position="116"/>
        <end position="135"/>
    </location>
</feature>
<protein>
    <submittedName>
        <fullName evidence="3">Survival of motor neuron--splicing factor 30</fullName>
    </submittedName>
</protein>
<feature type="domain" description="Tudor" evidence="2">
    <location>
        <begin position="58"/>
        <end position="115"/>
    </location>
</feature>
<dbReference type="AlphaFoldDB" id="A0A9W8A929"/>
<dbReference type="InterPro" id="IPR002999">
    <property type="entry name" value="Tudor"/>
</dbReference>
<name>A0A9W8A929_9FUNG</name>
<evidence type="ECO:0000259" key="2">
    <source>
        <dbReference type="PROSITE" id="PS50304"/>
    </source>
</evidence>
<keyword evidence="4" id="KW-1185">Reference proteome</keyword>
<sequence>MSAQELESYQYQLKQIELLLKEDSTNEEWLKLKADLTRVIQLTESLNKPTTSTKNKPQWKVGDTVLAQWKTDGLYYNATIKTLGPNMTVVFTDFGDIETVHPQELLPLAVVTKAPSTTETINTEPSGLAPSTTKTPPADPPSIKASAPSGGTVTTGKRPASKVSGDDANQESAGARVNKRKPKGPTVSQIAREKQSSWLEFARKSSKKKGRGGAINSKSIFASPDTVKGKVGVVGSGKPMTENRTRHKRPT</sequence>
<feature type="region of interest" description="Disordered" evidence="1">
    <location>
        <begin position="116"/>
        <end position="251"/>
    </location>
</feature>
<feature type="compositionally biased region" description="Low complexity" evidence="1">
    <location>
        <begin position="229"/>
        <end position="238"/>
    </location>
</feature>